<organism evidence="1 2">
    <name type="scientific">Pluteus cervinus</name>
    <dbReference type="NCBI Taxonomy" id="181527"/>
    <lineage>
        <taxon>Eukaryota</taxon>
        <taxon>Fungi</taxon>
        <taxon>Dikarya</taxon>
        <taxon>Basidiomycota</taxon>
        <taxon>Agaricomycotina</taxon>
        <taxon>Agaricomycetes</taxon>
        <taxon>Agaricomycetidae</taxon>
        <taxon>Agaricales</taxon>
        <taxon>Pluteineae</taxon>
        <taxon>Pluteaceae</taxon>
        <taxon>Pluteus</taxon>
    </lineage>
</organism>
<protein>
    <submittedName>
        <fullName evidence="1">Uncharacterized protein</fullName>
    </submittedName>
</protein>
<keyword evidence="2" id="KW-1185">Reference proteome</keyword>
<evidence type="ECO:0000313" key="1">
    <source>
        <dbReference type="EMBL" id="TFK57998.1"/>
    </source>
</evidence>
<sequence length="224" mass="24802">MKDSTIRSFLSGEQEEEDAVTTVAPPSDTSQHAPSDSTITLAQSPVVDAPVVHKDPRITRSVEIRKELMVLKNRLTGLEGRRKSSHPDSGSLAIESENLEIQMEGLEDEYARLYGKGLAIFVVMCDHDFGFVFPGSGLRPSDYENISISIKRTSEVETSVLRTLTGCLHPDSPSPHFLNIRFPLSDDGVRKRPQKATLDLLNRYGFEYTTTERGGLGIRVTIPT</sequence>
<reference evidence="1 2" key="1">
    <citation type="journal article" date="2019" name="Nat. Ecol. Evol.">
        <title>Megaphylogeny resolves global patterns of mushroom evolution.</title>
        <authorList>
            <person name="Varga T."/>
            <person name="Krizsan K."/>
            <person name="Foldi C."/>
            <person name="Dima B."/>
            <person name="Sanchez-Garcia M."/>
            <person name="Sanchez-Ramirez S."/>
            <person name="Szollosi G.J."/>
            <person name="Szarkandi J.G."/>
            <person name="Papp V."/>
            <person name="Albert L."/>
            <person name="Andreopoulos W."/>
            <person name="Angelini C."/>
            <person name="Antonin V."/>
            <person name="Barry K.W."/>
            <person name="Bougher N.L."/>
            <person name="Buchanan P."/>
            <person name="Buyck B."/>
            <person name="Bense V."/>
            <person name="Catcheside P."/>
            <person name="Chovatia M."/>
            <person name="Cooper J."/>
            <person name="Damon W."/>
            <person name="Desjardin D."/>
            <person name="Finy P."/>
            <person name="Geml J."/>
            <person name="Haridas S."/>
            <person name="Hughes K."/>
            <person name="Justo A."/>
            <person name="Karasinski D."/>
            <person name="Kautmanova I."/>
            <person name="Kiss B."/>
            <person name="Kocsube S."/>
            <person name="Kotiranta H."/>
            <person name="LaButti K.M."/>
            <person name="Lechner B.E."/>
            <person name="Liimatainen K."/>
            <person name="Lipzen A."/>
            <person name="Lukacs Z."/>
            <person name="Mihaltcheva S."/>
            <person name="Morgado L.N."/>
            <person name="Niskanen T."/>
            <person name="Noordeloos M.E."/>
            <person name="Ohm R.A."/>
            <person name="Ortiz-Santana B."/>
            <person name="Ovrebo C."/>
            <person name="Racz N."/>
            <person name="Riley R."/>
            <person name="Savchenko A."/>
            <person name="Shiryaev A."/>
            <person name="Soop K."/>
            <person name="Spirin V."/>
            <person name="Szebenyi C."/>
            <person name="Tomsovsky M."/>
            <person name="Tulloss R.E."/>
            <person name="Uehling J."/>
            <person name="Grigoriev I.V."/>
            <person name="Vagvolgyi C."/>
            <person name="Papp T."/>
            <person name="Martin F.M."/>
            <person name="Miettinen O."/>
            <person name="Hibbett D.S."/>
            <person name="Nagy L.G."/>
        </authorList>
    </citation>
    <scope>NUCLEOTIDE SEQUENCE [LARGE SCALE GENOMIC DNA]</scope>
    <source>
        <strain evidence="1 2">NL-1719</strain>
    </source>
</reference>
<proteinExistence type="predicted"/>
<accession>A0ACD2ZWW7</accession>
<dbReference type="EMBL" id="ML209761">
    <property type="protein sequence ID" value="TFK57998.1"/>
    <property type="molecule type" value="Genomic_DNA"/>
</dbReference>
<evidence type="ECO:0000313" key="2">
    <source>
        <dbReference type="Proteomes" id="UP000308600"/>
    </source>
</evidence>
<name>A0ACD2ZWW7_9AGAR</name>
<dbReference type="Proteomes" id="UP000308600">
    <property type="component" value="Unassembled WGS sequence"/>
</dbReference>
<gene>
    <name evidence="1" type="ORF">BDN72DRAFT_907199</name>
</gene>